<evidence type="ECO:0000259" key="2">
    <source>
        <dbReference type="Pfam" id="PF04909"/>
    </source>
</evidence>
<dbReference type="AlphaFoldDB" id="A0A813GKH7"/>
<proteinExistence type="inferred from homology"/>
<feature type="domain" description="Amidohydrolase-related" evidence="2">
    <location>
        <begin position="193"/>
        <end position="479"/>
    </location>
</feature>
<comment type="similarity">
    <text evidence="1">Belongs to the metallo-dependent hydrolases superfamily.</text>
</comment>
<reference evidence="3" key="1">
    <citation type="submission" date="2021-02" db="EMBL/GenBank/DDBJ databases">
        <authorList>
            <person name="Dougan E. K."/>
            <person name="Rhodes N."/>
            <person name="Thang M."/>
            <person name="Chan C."/>
        </authorList>
    </citation>
    <scope>NUCLEOTIDE SEQUENCE</scope>
</reference>
<dbReference type="SUPFAM" id="SSF53448">
    <property type="entry name" value="Nucleotide-diphospho-sugar transferases"/>
    <property type="match status" value="1"/>
</dbReference>
<evidence type="ECO:0000256" key="1">
    <source>
        <dbReference type="ARBA" id="ARBA00038310"/>
    </source>
</evidence>
<dbReference type="PANTHER" id="PTHR43569:SF2">
    <property type="entry name" value="AMIDOHYDROLASE-RELATED DOMAIN-CONTAINING PROTEIN"/>
    <property type="match status" value="1"/>
</dbReference>
<sequence length="1067" mass="117364">MKRLVRPDVAATTAIDPGPQTPAISRASVRLAGLASGTTLSQAPIARYAAMLAAVAGCRRFSTTRHGLAQVSSGHGGPQTMSSSERLQFLLWKAWQGLATKGRPRPSAQEIRESFAFYEGCQTMLRPPRLVIDVAADADCPAQQTQSQDGRSQIIPETVDHMTCKCRRRSQHFQSGLHSLKALLDIMPAQRVIDAHIHLAVQWRDGESGLPNPALSSMPPSWQRDWSEQLLLEFQAGSADKYKFEGSVFIECMHESPSAEAKWVLEMCRDSRSSIMGCVAHVPVPDGTAAVEDMLAELRDSEGRLPPELKGGRVVLLGPPMPADDACLSESYLAGLRALEAAGLPLWEWCCCSSALRSVAEASSKFPKMTFVLDHLGHNGSGEDFEAWAPALEQLAENQNVVAKLGAIEQWGTSDPGKFLDFAIKVFGPGRVMAESNWFVNTSLGDTYEATFDKIMASCKRLELSPEDIDAVFYGNAKRPRRRLVGGFFADVMYSRIWFSFSKASAEEQHEQINVSALPVQLPMKLSTFVTEDRLKPLHMWRLLISQASYNNRLPESWNIERVRWLQDLLERRQINPEKAVVVASRACGPLADELLSQCLAVGVEFALAPCCQTEVAGWTRGRALKDAVRVLDSTSMTGTGTALDTAADLARFGLVSGTPGFTARLRPLPAGWTGRKGSQQRRLILGLREDEKTVLVAGSGQQAVLQRAIDGRRHMESARSLREETSYAQDVLGDDRLVAPAATFRVPKQVWMLWLDGWSEAPEVSRRCLESWKLHNPEWQVRAISRADLPALLGAYFPVHQRLRSALAAEAGWPALRLAAAESDLIRLALLFVHGGVWADATILCRRSLHCWLPAATAASGFFAFSTEREREPVMSSFLASTPGHSIVASWLRQVMVHWFTPSAARTDFGYFWLHTIFGQVVEQDQLAKQAWAATPRHTAESGRQGPHLFVPYVQRLWPAPGPEIRAAVDADASTPMWKLTNWESDLHLRSDSTFWLLCSDSCARAAQHQDAELRVGSQCAPSSPSSSSPDHCSADFSEALISMAGAACEDAVASHARTESLQKID</sequence>
<dbReference type="InterPro" id="IPR029044">
    <property type="entry name" value="Nucleotide-diphossugar_trans"/>
</dbReference>
<dbReference type="Pfam" id="PF05704">
    <property type="entry name" value="Caps_synth"/>
    <property type="match status" value="1"/>
</dbReference>
<evidence type="ECO:0000313" key="4">
    <source>
        <dbReference type="Proteomes" id="UP000654075"/>
    </source>
</evidence>
<dbReference type="OrthoDB" id="409543at2759"/>
<organism evidence="3 4">
    <name type="scientific">Polarella glacialis</name>
    <name type="common">Dinoflagellate</name>
    <dbReference type="NCBI Taxonomy" id="89957"/>
    <lineage>
        <taxon>Eukaryota</taxon>
        <taxon>Sar</taxon>
        <taxon>Alveolata</taxon>
        <taxon>Dinophyceae</taxon>
        <taxon>Suessiales</taxon>
        <taxon>Suessiaceae</taxon>
        <taxon>Polarella</taxon>
    </lineage>
</organism>
<protein>
    <recommendedName>
        <fullName evidence="2">Amidohydrolase-related domain-containing protein</fullName>
    </recommendedName>
</protein>
<gene>
    <name evidence="3" type="ORF">PGLA1383_LOCUS42483</name>
</gene>
<accession>A0A813GKH7</accession>
<keyword evidence="4" id="KW-1185">Reference proteome</keyword>
<dbReference type="InterPro" id="IPR032466">
    <property type="entry name" value="Metal_Hydrolase"/>
</dbReference>
<dbReference type="PANTHER" id="PTHR43569">
    <property type="entry name" value="AMIDOHYDROLASE"/>
    <property type="match status" value="1"/>
</dbReference>
<dbReference type="Gene3D" id="3.20.20.140">
    <property type="entry name" value="Metal-dependent hydrolases"/>
    <property type="match status" value="1"/>
</dbReference>
<dbReference type="GO" id="GO:0016787">
    <property type="term" value="F:hydrolase activity"/>
    <property type="evidence" value="ECO:0007669"/>
    <property type="project" value="InterPro"/>
</dbReference>
<dbReference type="Proteomes" id="UP000654075">
    <property type="component" value="Unassembled WGS sequence"/>
</dbReference>
<dbReference type="Pfam" id="PF04909">
    <property type="entry name" value="Amidohydro_2"/>
    <property type="match status" value="1"/>
</dbReference>
<comment type="caution">
    <text evidence="3">The sequence shown here is derived from an EMBL/GenBank/DDBJ whole genome shotgun (WGS) entry which is preliminary data.</text>
</comment>
<dbReference type="GO" id="GO:0016757">
    <property type="term" value="F:glycosyltransferase activity"/>
    <property type="evidence" value="ECO:0007669"/>
    <property type="project" value="InterPro"/>
</dbReference>
<dbReference type="InterPro" id="IPR052350">
    <property type="entry name" value="Metallo-dep_Lactonases"/>
</dbReference>
<dbReference type="InterPro" id="IPR006680">
    <property type="entry name" value="Amidohydro-rel"/>
</dbReference>
<dbReference type="InterPro" id="IPR008441">
    <property type="entry name" value="AfumC-like_glycosyl_Trfase"/>
</dbReference>
<dbReference type="SUPFAM" id="SSF51556">
    <property type="entry name" value="Metallo-dependent hydrolases"/>
    <property type="match status" value="1"/>
</dbReference>
<dbReference type="Gene3D" id="3.90.550.20">
    <property type="match status" value="1"/>
</dbReference>
<name>A0A813GKH7_POLGL</name>
<dbReference type="EMBL" id="CAJNNV010028693">
    <property type="protein sequence ID" value="CAE8625487.1"/>
    <property type="molecule type" value="Genomic_DNA"/>
</dbReference>
<evidence type="ECO:0000313" key="3">
    <source>
        <dbReference type="EMBL" id="CAE8625487.1"/>
    </source>
</evidence>